<organism evidence="2">
    <name type="scientific">marine sediment metagenome</name>
    <dbReference type="NCBI Taxonomy" id="412755"/>
    <lineage>
        <taxon>unclassified sequences</taxon>
        <taxon>metagenomes</taxon>
        <taxon>ecological metagenomes</taxon>
    </lineage>
</organism>
<sequence>VKLRARITAPQETGHPASPGGRNEEADRLRLEILDLENQLKRLEMGLPE</sequence>
<accession>X0TS34</accession>
<dbReference type="EMBL" id="BARS01014098">
    <property type="protein sequence ID" value="GAF89996.1"/>
    <property type="molecule type" value="Genomic_DNA"/>
</dbReference>
<feature type="region of interest" description="Disordered" evidence="1">
    <location>
        <begin position="1"/>
        <end position="27"/>
    </location>
</feature>
<evidence type="ECO:0000313" key="2">
    <source>
        <dbReference type="EMBL" id="GAF89996.1"/>
    </source>
</evidence>
<reference evidence="2" key="1">
    <citation type="journal article" date="2014" name="Front. Microbiol.">
        <title>High frequency of phylogenetically diverse reductive dehalogenase-homologous genes in deep subseafloor sedimentary metagenomes.</title>
        <authorList>
            <person name="Kawai M."/>
            <person name="Futagami T."/>
            <person name="Toyoda A."/>
            <person name="Takaki Y."/>
            <person name="Nishi S."/>
            <person name="Hori S."/>
            <person name="Arai W."/>
            <person name="Tsubouchi T."/>
            <person name="Morono Y."/>
            <person name="Uchiyama I."/>
            <person name="Ito T."/>
            <person name="Fujiyama A."/>
            <person name="Inagaki F."/>
            <person name="Takami H."/>
        </authorList>
    </citation>
    <scope>NUCLEOTIDE SEQUENCE</scope>
    <source>
        <strain evidence="2">Expedition CK06-06</strain>
    </source>
</reference>
<comment type="caution">
    <text evidence="2">The sequence shown here is derived from an EMBL/GenBank/DDBJ whole genome shotgun (WGS) entry which is preliminary data.</text>
</comment>
<feature type="non-terminal residue" evidence="2">
    <location>
        <position position="1"/>
    </location>
</feature>
<gene>
    <name evidence="2" type="ORF">S01H1_24019</name>
</gene>
<dbReference type="AlphaFoldDB" id="X0TS34"/>
<protein>
    <submittedName>
        <fullName evidence="2">Uncharacterized protein</fullName>
    </submittedName>
</protein>
<name>X0TS34_9ZZZZ</name>
<proteinExistence type="predicted"/>
<evidence type="ECO:0000256" key="1">
    <source>
        <dbReference type="SAM" id="MobiDB-lite"/>
    </source>
</evidence>